<protein>
    <submittedName>
        <fullName evidence="2">Uncharacterized protein</fullName>
    </submittedName>
</protein>
<dbReference type="EMBL" id="CAJNOQ010061124">
    <property type="protein sequence ID" value="CAF1671418.1"/>
    <property type="molecule type" value="Genomic_DNA"/>
</dbReference>
<accession>A0A816GB75</accession>
<keyword evidence="1" id="KW-1133">Transmembrane helix</keyword>
<sequence length="176" mass="18962">TRSSIMVPFAVPSDGLLNADAVRMVFVSLAALMIITLELIQPSTIYTVSDDTNPLSTWIPPALAGLLIGVLKTVAIIVGSEYSTMNGEWLLTIFSRSYDFNAWSLQNVRNNDCPGQILNVIAMVAGAKLSLITSAVEILPIIDPLLYLMVILGSFCGTLGICLTSTTFTDHFFLAC</sequence>
<reference evidence="2" key="1">
    <citation type="submission" date="2021-02" db="EMBL/GenBank/DDBJ databases">
        <authorList>
            <person name="Nowell W R."/>
        </authorList>
    </citation>
    <scope>NUCLEOTIDE SEQUENCE</scope>
</reference>
<evidence type="ECO:0000313" key="4">
    <source>
        <dbReference type="Proteomes" id="UP000663829"/>
    </source>
</evidence>
<dbReference type="EMBL" id="CAJOBC010141286">
    <property type="protein sequence ID" value="CAF4646656.1"/>
    <property type="molecule type" value="Genomic_DNA"/>
</dbReference>
<feature type="transmembrane region" description="Helical" evidence="1">
    <location>
        <begin position="21"/>
        <end position="40"/>
    </location>
</feature>
<feature type="non-terminal residue" evidence="2">
    <location>
        <position position="176"/>
    </location>
</feature>
<comment type="caution">
    <text evidence="2">The sequence shown here is derived from an EMBL/GenBank/DDBJ whole genome shotgun (WGS) entry which is preliminary data.</text>
</comment>
<evidence type="ECO:0000313" key="2">
    <source>
        <dbReference type="EMBL" id="CAF1671418.1"/>
    </source>
</evidence>
<dbReference type="Proteomes" id="UP000681722">
    <property type="component" value="Unassembled WGS sequence"/>
</dbReference>
<dbReference type="OrthoDB" id="10033212at2759"/>
<keyword evidence="1" id="KW-0812">Transmembrane</keyword>
<gene>
    <name evidence="2" type="ORF">GPM918_LOCUS46330</name>
    <name evidence="3" type="ORF">SRO942_LOCUS50289</name>
</gene>
<organism evidence="2 4">
    <name type="scientific">Didymodactylos carnosus</name>
    <dbReference type="NCBI Taxonomy" id="1234261"/>
    <lineage>
        <taxon>Eukaryota</taxon>
        <taxon>Metazoa</taxon>
        <taxon>Spiralia</taxon>
        <taxon>Gnathifera</taxon>
        <taxon>Rotifera</taxon>
        <taxon>Eurotatoria</taxon>
        <taxon>Bdelloidea</taxon>
        <taxon>Philodinida</taxon>
        <taxon>Philodinidae</taxon>
        <taxon>Didymodactylos</taxon>
    </lineage>
</organism>
<feature type="transmembrane region" description="Helical" evidence="1">
    <location>
        <begin position="117"/>
        <end position="139"/>
    </location>
</feature>
<keyword evidence="1" id="KW-0472">Membrane</keyword>
<evidence type="ECO:0000313" key="3">
    <source>
        <dbReference type="EMBL" id="CAF4646656.1"/>
    </source>
</evidence>
<proteinExistence type="predicted"/>
<evidence type="ECO:0000256" key="1">
    <source>
        <dbReference type="SAM" id="Phobius"/>
    </source>
</evidence>
<feature type="transmembrane region" description="Helical" evidence="1">
    <location>
        <begin position="145"/>
        <end position="164"/>
    </location>
</feature>
<keyword evidence="4" id="KW-1185">Reference proteome</keyword>
<name>A0A816GB75_9BILA</name>
<dbReference type="Proteomes" id="UP000663829">
    <property type="component" value="Unassembled WGS sequence"/>
</dbReference>
<feature type="non-terminal residue" evidence="2">
    <location>
        <position position="1"/>
    </location>
</feature>
<feature type="transmembrane region" description="Helical" evidence="1">
    <location>
        <begin position="60"/>
        <end position="79"/>
    </location>
</feature>
<dbReference type="AlphaFoldDB" id="A0A816GB75"/>